<name>A0AAE8X3D4_9ENTR</name>
<keyword evidence="1" id="KW-1133">Transmembrane helix</keyword>
<sequence length="60" mass="7039">MAGHSEEMVCYEREADSTVDFINTQGLLLKIVIQFYCMRYPIIVLPFYSFFVSFIYDING</sequence>
<feature type="transmembrane region" description="Helical" evidence="1">
    <location>
        <begin position="37"/>
        <end position="56"/>
    </location>
</feature>
<gene>
    <name evidence="2" type="ORF">FZC81_18065</name>
</gene>
<dbReference type="Proteomes" id="UP000322612">
    <property type="component" value="Unassembled WGS sequence"/>
</dbReference>
<dbReference type="EMBL" id="VTDZ01000091">
    <property type="protein sequence ID" value="TYS09316.1"/>
    <property type="molecule type" value="Genomic_DNA"/>
</dbReference>
<proteinExistence type="predicted"/>
<reference evidence="2 3" key="1">
    <citation type="submission" date="2019-08" db="EMBL/GenBank/DDBJ databases">
        <title>Whole genome sequence analysis of bacterial isolates in patients.</title>
        <authorList>
            <person name="Jeong K.C."/>
        </authorList>
    </citation>
    <scope>NUCLEOTIDE SEQUENCE [LARGE SCALE GENOMIC DNA]</scope>
    <source>
        <strain evidence="2 3">KCJ3K342</strain>
    </source>
</reference>
<comment type="caution">
    <text evidence="2">The sequence shown here is derived from an EMBL/GenBank/DDBJ whole genome shotgun (WGS) entry which is preliminary data.</text>
</comment>
<evidence type="ECO:0000313" key="2">
    <source>
        <dbReference type="EMBL" id="TYS09316.1"/>
    </source>
</evidence>
<protein>
    <submittedName>
        <fullName evidence="2">Uncharacterized protein</fullName>
    </submittedName>
</protein>
<keyword evidence="1" id="KW-0472">Membrane</keyword>
<evidence type="ECO:0000256" key="1">
    <source>
        <dbReference type="SAM" id="Phobius"/>
    </source>
</evidence>
<evidence type="ECO:0000313" key="3">
    <source>
        <dbReference type="Proteomes" id="UP000322612"/>
    </source>
</evidence>
<organism evidence="2 3">
    <name type="scientific">Enterobacter hormaechei</name>
    <dbReference type="NCBI Taxonomy" id="158836"/>
    <lineage>
        <taxon>Bacteria</taxon>
        <taxon>Pseudomonadati</taxon>
        <taxon>Pseudomonadota</taxon>
        <taxon>Gammaproteobacteria</taxon>
        <taxon>Enterobacterales</taxon>
        <taxon>Enterobacteriaceae</taxon>
        <taxon>Enterobacter</taxon>
        <taxon>Enterobacter cloacae complex</taxon>
    </lineage>
</organism>
<dbReference type="AlphaFoldDB" id="A0AAE8X3D4"/>
<accession>A0AAE8X3D4</accession>
<keyword evidence="1" id="KW-0812">Transmembrane</keyword>